<keyword evidence="2" id="KW-1185">Reference proteome</keyword>
<accession>A0ABS5E7C7</accession>
<organism evidence="1 2">
    <name type="scientific">Neokomagataea anthophila</name>
    <dbReference type="NCBI Taxonomy" id="2826925"/>
    <lineage>
        <taxon>Bacteria</taxon>
        <taxon>Pseudomonadati</taxon>
        <taxon>Pseudomonadota</taxon>
        <taxon>Alphaproteobacteria</taxon>
        <taxon>Acetobacterales</taxon>
        <taxon>Acetobacteraceae</taxon>
        <taxon>Neokomagataea</taxon>
    </lineage>
</organism>
<evidence type="ECO:0000313" key="1">
    <source>
        <dbReference type="EMBL" id="MBR0559811.1"/>
    </source>
</evidence>
<gene>
    <name evidence="1" type="ORF">KB213_07065</name>
</gene>
<evidence type="ECO:0000313" key="2">
    <source>
        <dbReference type="Proteomes" id="UP000677812"/>
    </source>
</evidence>
<reference evidence="1 2" key="1">
    <citation type="submission" date="2021-04" db="EMBL/GenBank/DDBJ databases">
        <title>The complete genome sequence of Neokomagataea sp. TBRC 2177.</title>
        <authorList>
            <person name="Charoenyingcharoen P."/>
            <person name="Yukphan P."/>
        </authorList>
    </citation>
    <scope>NUCLEOTIDE SEQUENCE [LARGE SCALE GENOMIC DNA]</scope>
    <source>
        <strain evidence="1 2">TBRC 2177</strain>
    </source>
</reference>
<dbReference type="Proteomes" id="UP000677812">
    <property type="component" value="Unassembled WGS sequence"/>
</dbReference>
<sequence length="55" mass="5931">MMNGQCDGHPVEDFLKPKIEALITDALAAGYQRDVVLAVLIDLLDDNTCEGVTTP</sequence>
<dbReference type="EMBL" id="JAGRQH010000003">
    <property type="protein sequence ID" value="MBR0559811.1"/>
    <property type="molecule type" value="Genomic_DNA"/>
</dbReference>
<protein>
    <submittedName>
        <fullName evidence="1">Uncharacterized protein</fullName>
    </submittedName>
</protein>
<proteinExistence type="predicted"/>
<name>A0ABS5E7C7_9PROT</name>
<comment type="caution">
    <text evidence="1">The sequence shown here is derived from an EMBL/GenBank/DDBJ whole genome shotgun (WGS) entry which is preliminary data.</text>
</comment>
<dbReference type="RefSeq" id="WP_211681714.1">
    <property type="nucleotide sequence ID" value="NZ_JAGRQH010000003.1"/>
</dbReference>